<dbReference type="GO" id="GO:0005764">
    <property type="term" value="C:lysosome"/>
    <property type="evidence" value="ECO:0007669"/>
    <property type="project" value="TreeGrafter"/>
</dbReference>
<dbReference type="SUPFAM" id="SSF50630">
    <property type="entry name" value="Acid proteases"/>
    <property type="match status" value="1"/>
</dbReference>
<keyword evidence="4" id="KW-1185">Reference proteome</keyword>
<feature type="non-terminal residue" evidence="3">
    <location>
        <position position="1"/>
    </location>
</feature>
<dbReference type="Proteomes" id="UP000054047">
    <property type="component" value="Unassembled WGS sequence"/>
</dbReference>
<dbReference type="GO" id="GO:0004190">
    <property type="term" value="F:aspartic-type endopeptidase activity"/>
    <property type="evidence" value="ECO:0007669"/>
    <property type="project" value="InterPro"/>
</dbReference>
<evidence type="ECO:0000313" key="4">
    <source>
        <dbReference type="Proteomes" id="UP000054047"/>
    </source>
</evidence>
<proteinExistence type="inferred from homology"/>
<dbReference type="AlphaFoldDB" id="A0A0C2C8V3"/>
<dbReference type="Gene3D" id="2.60.40.1960">
    <property type="match status" value="1"/>
</dbReference>
<evidence type="ECO:0000259" key="2">
    <source>
        <dbReference type="PROSITE" id="PS51767"/>
    </source>
</evidence>
<gene>
    <name evidence="3" type="ORF">ANCDUO_23787</name>
</gene>
<accession>A0A0C2C8V3</accession>
<evidence type="ECO:0000256" key="1">
    <source>
        <dbReference type="ARBA" id="ARBA00007447"/>
    </source>
</evidence>
<dbReference type="InterPro" id="IPR021109">
    <property type="entry name" value="Peptidase_aspartic_dom_sf"/>
</dbReference>
<dbReference type="GO" id="GO:0006508">
    <property type="term" value="P:proteolysis"/>
    <property type="evidence" value="ECO:0007669"/>
    <property type="project" value="InterPro"/>
</dbReference>
<feature type="domain" description="Peptidase A1" evidence="2">
    <location>
        <begin position="1"/>
        <end position="110"/>
    </location>
</feature>
<dbReference type="Pfam" id="PF00026">
    <property type="entry name" value="Asp"/>
    <property type="match status" value="1"/>
</dbReference>
<dbReference type="EMBL" id="KN769958">
    <property type="protein sequence ID" value="KIH46162.1"/>
    <property type="molecule type" value="Genomic_DNA"/>
</dbReference>
<dbReference type="Gene3D" id="2.40.70.10">
    <property type="entry name" value="Acid Proteases"/>
    <property type="match status" value="1"/>
</dbReference>
<dbReference type="OrthoDB" id="5794195at2759"/>
<comment type="similarity">
    <text evidence="1">Belongs to the peptidase A1 family.</text>
</comment>
<evidence type="ECO:0000313" key="3">
    <source>
        <dbReference type="EMBL" id="KIH46162.1"/>
    </source>
</evidence>
<sequence>IPKKVLGAQLQTTDVALVRPESEKLPEREQNVYGGTITYGGLDVEHCRQPVIYKPVTEAYFWQFKMNGVSTGQFSCRICWQAASDTSTNLIAGPPTIVASIAKEVGAKIS</sequence>
<dbReference type="PANTHER" id="PTHR47966">
    <property type="entry name" value="BETA-SITE APP-CLEAVING ENZYME, ISOFORM A-RELATED"/>
    <property type="match status" value="1"/>
</dbReference>
<reference evidence="3 4" key="1">
    <citation type="submission" date="2013-12" db="EMBL/GenBank/DDBJ databases">
        <title>Draft genome of the parsitic nematode Ancylostoma duodenale.</title>
        <authorList>
            <person name="Mitreva M."/>
        </authorList>
    </citation>
    <scope>NUCLEOTIDE SEQUENCE [LARGE SCALE GENOMIC DNA]</scope>
    <source>
        <strain evidence="3 4">Zhejiang</strain>
    </source>
</reference>
<dbReference type="PANTHER" id="PTHR47966:SF45">
    <property type="entry name" value="PEPTIDASE A1 DOMAIN-CONTAINING PROTEIN"/>
    <property type="match status" value="1"/>
</dbReference>
<dbReference type="PROSITE" id="PS51767">
    <property type="entry name" value="PEPTIDASE_A1"/>
    <property type="match status" value="1"/>
</dbReference>
<name>A0A0C2C8V3_9BILA</name>
<dbReference type="InterPro" id="IPR001461">
    <property type="entry name" value="Aspartic_peptidase_A1"/>
</dbReference>
<protein>
    <recommendedName>
        <fullName evidence="2">Peptidase A1 domain-containing protein</fullName>
    </recommendedName>
</protein>
<dbReference type="InterPro" id="IPR033121">
    <property type="entry name" value="PEPTIDASE_A1"/>
</dbReference>
<organism evidence="3 4">
    <name type="scientific">Ancylostoma duodenale</name>
    <dbReference type="NCBI Taxonomy" id="51022"/>
    <lineage>
        <taxon>Eukaryota</taxon>
        <taxon>Metazoa</taxon>
        <taxon>Ecdysozoa</taxon>
        <taxon>Nematoda</taxon>
        <taxon>Chromadorea</taxon>
        <taxon>Rhabditida</taxon>
        <taxon>Rhabditina</taxon>
        <taxon>Rhabditomorpha</taxon>
        <taxon>Strongyloidea</taxon>
        <taxon>Ancylostomatidae</taxon>
        <taxon>Ancylostomatinae</taxon>
        <taxon>Ancylostoma</taxon>
    </lineage>
</organism>